<feature type="transmembrane region" description="Helical" evidence="7">
    <location>
        <begin position="45"/>
        <end position="68"/>
    </location>
</feature>
<keyword evidence="6 7" id="KW-0472">Membrane</keyword>
<evidence type="ECO:0000256" key="6">
    <source>
        <dbReference type="ARBA" id="ARBA00023136"/>
    </source>
</evidence>
<feature type="transmembrane region" description="Helical" evidence="7">
    <location>
        <begin position="12"/>
        <end position="33"/>
    </location>
</feature>
<protein>
    <submittedName>
        <fullName evidence="9">MFS transporter</fullName>
    </submittedName>
</protein>
<dbReference type="PANTHER" id="PTHR23513:SF6">
    <property type="entry name" value="MAJOR FACILITATOR SUPERFAMILY ASSOCIATED DOMAIN-CONTAINING PROTEIN"/>
    <property type="match status" value="1"/>
</dbReference>
<dbReference type="InterPro" id="IPR036259">
    <property type="entry name" value="MFS_trans_sf"/>
</dbReference>
<evidence type="ECO:0000256" key="7">
    <source>
        <dbReference type="SAM" id="Phobius"/>
    </source>
</evidence>
<feature type="domain" description="Major facilitator superfamily (MFS) profile" evidence="8">
    <location>
        <begin position="10"/>
        <end position="393"/>
    </location>
</feature>
<dbReference type="GO" id="GO:0005886">
    <property type="term" value="C:plasma membrane"/>
    <property type="evidence" value="ECO:0007669"/>
    <property type="project" value="UniProtKB-SubCell"/>
</dbReference>
<feature type="transmembrane region" description="Helical" evidence="7">
    <location>
        <begin position="308"/>
        <end position="327"/>
    </location>
</feature>
<feature type="transmembrane region" description="Helical" evidence="7">
    <location>
        <begin position="282"/>
        <end position="302"/>
    </location>
</feature>
<dbReference type="Proteomes" id="UP000018296">
    <property type="component" value="Unassembled WGS sequence"/>
</dbReference>
<dbReference type="SUPFAM" id="SSF103473">
    <property type="entry name" value="MFS general substrate transporter"/>
    <property type="match status" value="1"/>
</dbReference>
<reference evidence="9 10" key="1">
    <citation type="journal article" date="2013" name="Genome Announc.">
        <title>Genome Sequence of Sporolactobacillus laevolacticus DSM442, an Efficient Polymer-Grade D-Lactate Producer from Agricultural Waste Cottonseed as a Nitrogen Source.</title>
        <authorList>
            <person name="Wang H."/>
            <person name="Wang L."/>
            <person name="Ju J."/>
            <person name="Yu B."/>
            <person name="Ma Y."/>
        </authorList>
    </citation>
    <scope>NUCLEOTIDE SEQUENCE [LARGE SCALE GENOMIC DNA]</scope>
    <source>
        <strain evidence="9 10">DSM 442</strain>
    </source>
</reference>
<dbReference type="Gene3D" id="1.20.1250.20">
    <property type="entry name" value="MFS general substrate transporter like domains"/>
    <property type="match status" value="1"/>
</dbReference>
<name>V6IZZ4_9BACL</name>
<dbReference type="AlphaFoldDB" id="V6IZZ4"/>
<dbReference type="InterPro" id="IPR011701">
    <property type="entry name" value="MFS"/>
</dbReference>
<feature type="transmembrane region" description="Helical" evidence="7">
    <location>
        <begin position="166"/>
        <end position="183"/>
    </location>
</feature>
<feature type="transmembrane region" description="Helical" evidence="7">
    <location>
        <begin position="216"/>
        <end position="238"/>
    </location>
</feature>
<dbReference type="CDD" id="cd06173">
    <property type="entry name" value="MFS_MefA_like"/>
    <property type="match status" value="1"/>
</dbReference>
<dbReference type="EMBL" id="AWTC01000005">
    <property type="protein sequence ID" value="EST12456.1"/>
    <property type="molecule type" value="Genomic_DNA"/>
</dbReference>
<feature type="transmembrane region" description="Helical" evidence="7">
    <location>
        <begin position="99"/>
        <end position="127"/>
    </location>
</feature>
<keyword evidence="3" id="KW-1003">Cell membrane</keyword>
<dbReference type="PANTHER" id="PTHR23513">
    <property type="entry name" value="INTEGRAL MEMBRANE EFFLUX PROTEIN-RELATED"/>
    <property type="match status" value="1"/>
</dbReference>
<evidence type="ECO:0000313" key="10">
    <source>
        <dbReference type="Proteomes" id="UP000018296"/>
    </source>
</evidence>
<feature type="transmembrane region" description="Helical" evidence="7">
    <location>
        <begin position="139"/>
        <end position="160"/>
    </location>
</feature>
<evidence type="ECO:0000256" key="5">
    <source>
        <dbReference type="ARBA" id="ARBA00022989"/>
    </source>
</evidence>
<feature type="transmembrane region" description="Helical" evidence="7">
    <location>
        <begin position="253"/>
        <end position="270"/>
    </location>
</feature>
<comment type="caution">
    <text evidence="9">The sequence shown here is derived from an EMBL/GenBank/DDBJ whole genome shotgun (WGS) entry which is preliminary data.</text>
</comment>
<comment type="subcellular location">
    <subcellularLocation>
        <location evidence="1">Cell membrane</location>
        <topology evidence="1">Multi-pass membrane protein</topology>
    </subcellularLocation>
</comment>
<feature type="transmembrane region" description="Helical" evidence="7">
    <location>
        <begin position="75"/>
        <end position="93"/>
    </location>
</feature>
<organism evidence="9 10">
    <name type="scientific">Sporolactobacillus laevolacticus DSM 442</name>
    <dbReference type="NCBI Taxonomy" id="1395513"/>
    <lineage>
        <taxon>Bacteria</taxon>
        <taxon>Bacillati</taxon>
        <taxon>Bacillota</taxon>
        <taxon>Bacilli</taxon>
        <taxon>Bacillales</taxon>
        <taxon>Sporolactobacillaceae</taxon>
        <taxon>Sporolactobacillus</taxon>
    </lineage>
</organism>
<evidence type="ECO:0000256" key="2">
    <source>
        <dbReference type="ARBA" id="ARBA00022448"/>
    </source>
</evidence>
<keyword evidence="4 7" id="KW-0812">Transmembrane</keyword>
<sequence>MDKTLYRNPHFMIYLTGIFISGLGSKLTTIALADKIFSLTGSGTYITLVYLLQGLPALFFGLFAGHLVDRHSKKAVFIMINGALALFSALLAMADHTLILFAVVFLIGMADAFYSPVSTALLPLLVGRKQLASANGLKISVIGVNMIIGYAIAGLFVGFWGHTLPFIVDSFSYLFISCSAFFLKLSAVHPEDVPENKGHFKESLMFIKNQPVIRRLFLIDLLTQFIIALQIPLTYIFVSEYLGGKNVMADRTGILFSAAGAGMALGGLFLKKFAQRNKLRLLSHALIFDSIFVFAFTLNRFFPATILIYGAMGVIGAFMGSLLETAVQENTPQQMIGRVSGFIHSIADPVSILSLLIGSLLVQFINVQWIFLICALAECVTGIYFTLRKGVTLQSRK</sequence>
<proteinExistence type="predicted"/>
<evidence type="ECO:0000313" key="9">
    <source>
        <dbReference type="EMBL" id="EST12456.1"/>
    </source>
</evidence>
<dbReference type="OrthoDB" id="9775268at2"/>
<dbReference type="eggNOG" id="COG2814">
    <property type="taxonomic scope" value="Bacteria"/>
</dbReference>
<dbReference type="InterPro" id="IPR020846">
    <property type="entry name" value="MFS_dom"/>
</dbReference>
<feature type="transmembrane region" description="Helical" evidence="7">
    <location>
        <begin position="367"/>
        <end position="387"/>
    </location>
</feature>
<gene>
    <name evidence="9" type="ORF">P343_07465</name>
</gene>
<evidence type="ECO:0000256" key="3">
    <source>
        <dbReference type="ARBA" id="ARBA00022475"/>
    </source>
</evidence>
<dbReference type="PATRIC" id="fig|1395513.3.peg.1518"/>
<dbReference type="STRING" id="1395513.P343_07465"/>
<evidence type="ECO:0000256" key="1">
    <source>
        <dbReference type="ARBA" id="ARBA00004651"/>
    </source>
</evidence>
<accession>V6IZZ4</accession>
<evidence type="ECO:0000259" key="8">
    <source>
        <dbReference type="PROSITE" id="PS50850"/>
    </source>
</evidence>
<dbReference type="PROSITE" id="PS50850">
    <property type="entry name" value="MFS"/>
    <property type="match status" value="1"/>
</dbReference>
<feature type="transmembrane region" description="Helical" evidence="7">
    <location>
        <begin position="339"/>
        <end position="361"/>
    </location>
</feature>
<dbReference type="Pfam" id="PF07690">
    <property type="entry name" value="MFS_1"/>
    <property type="match status" value="1"/>
</dbReference>
<keyword evidence="2" id="KW-0813">Transport</keyword>
<keyword evidence="10" id="KW-1185">Reference proteome</keyword>
<dbReference type="RefSeq" id="WP_023509768.1">
    <property type="nucleotide sequence ID" value="NZ_AWTC01000005.1"/>
</dbReference>
<dbReference type="GO" id="GO:0022857">
    <property type="term" value="F:transmembrane transporter activity"/>
    <property type="evidence" value="ECO:0007669"/>
    <property type="project" value="InterPro"/>
</dbReference>
<evidence type="ECO:0000256" key="4">
    <source>
        <dbReference type="ARBA" id="ARBA00022692"/>
    </source>
</evidence>
<keyword evidence="5 7" id="KW-1133">Transmembrane helix</keyword>